<keyword evidence="2 5" id="KW-0732">Signal</keyword>
<dbReference type="PANTHER" id="PTHR34218">
    <property type="entry name" value="PEPTIDASE S45 PENICILLIN AMIDASE"/>
    <property type="match status" value="1"/>
</dbReference>
<sequence>MLRQRFRSALHTVLAAALLLAVPGATTAAAAPEKDGPTRATIRYTEYGVPHILADNYTDLGYGYGYAIAKDNICLLADSFLTVAGERSRYHGPGGSGNDTLSAATTNLNSDLHFRRIIDSGVVERLAGQSAPLGPRTEVKQLIDGYAQGFNRYLAQTGRDGITDPACKGAPWVRDIGPTDLYRLFYALSTIGSSGALADGIVTAQPGSTARPPAADARTAARFAEGLGAPGSGALGSNGIGIGSQGASGAKSVLLGNPHFPWRGANRFWQVQLTVPGKLDVTGAGLLGTPVVEKGYNADVAWTHTLATPRTFGLYAIHPAPGDPTSYLVDGVKEKMTSRTVTVQVRQDDGSIGEVHRTLYETRYGPMVSAAAGIGLPWNDTTGHALRDANATNLRGLNTWFGFGLAKSTADIKKTLTDTQGAPWVNTIAVDRAGQALYADIQVVPHVTDDQADRCGTDLGHQIFPKTGVPVLDGSKAACAWGSDPDALEPGLFGPSRMPSLTRDDYVLNSNDSAWLANLKAPLTGYPRIIGDIGTARTLRTRESLTSVQEGLKNGGFSRASMQRMLFADRSRFAELAAADTAAMCRAFPDGKAPSSSGPVDVAAGCAALAAWDHTYTTHTRGSMLFQRFALKLEERKVALWRQPFDAADPVATPNTLDTGAAAVQQAFGDAAAELHTAGIPLDAELGAHQYALRGGEKIPMPGAPEALGVLNLIKGQWDPAAGNTDVRTGSSYIQVVAFGDGPCPDAATLVAPSQSADPTSPHHSDQTKLFSEGRWATGRYCEKDILASPDLKIVELS</sequence>
<organism evidence="6 7">
    <name type="scientific">Streptomyces ramulosus</name>
    <dbReference type="NCBI Taxonomy" id="47762"/>
    <lineage>
        <taxon>Bacteria</taxon>
        <taxon>Bacillati</taxon>
        <taxon>Actinomycetota</taxon>
        <taxon>Actinomycetes</taxon>
        <taxon>Kitasatosporales</taxon>
        <taxon>Streptomycetaceae</taxon>
        <taxon>Streptomyces</taxon>
    </lineage>
</organism>
<dbReference type="SUPFAM" id="SSF56235">
    <property type="entry name" value="N-terminal nucleophile aminohydrolases (Ntn hydrolases)"/>
    <property type="match status" value="1"/>
</dbReference>
<evidence type="ECO:0000256" key="1">
    <source>
        <dbReference type="ARBA" id="ARBA00006586"/>
    </source>
</evidence>
<evidence type="ECO:0000313" key="7">
    <source>
        <dbReference type="Proteomes" id="UP001596241"/>
    </source>
</evidence>
<dbReference type="Proteomes" id="UP001596241">
    <property type="component" value="Unassembled WGS sequence"/>
</dbReference>
<protein>
    <submittedName>
        <fullName evidence="6">Penicillin acylase family protein</fullName>
        <ecNumber evidence="6">3.5.1.-</ecNumber>
    </submittedName>
</protein>
<accession>A0ABW1FEN2</accession>
<dbReference type="InterPro" id="IPR029055">
    <property type="entry name" value="Ntn_hydrolases_N"/>
</dbReference>
<reference evidence="7" key="1">
    <citation type="journal article" date="2019" name="Int. J. Syst. Evol. Microbiol.">
        <title>The Global Catalogue of Microorganisms (GCM) 10K type strain sequencing project: providing services to taxonomists for standard genome sequencing and annotation.</title>
        <authorList>
            <consortium name="The Broad Institute Genomics Platform"/>
            <consortium name="The Broad Institute Genome Sequencing Center for Infectious Disease"/>
            <person name="Wu L."/>
            <person name="Ma J."/>
        </authorList>
    </citation>
    <scope>NUCLEOTIDE SEQUENCE [LARGE SCALE GENOMIC DNA]</scope>
    <source>
        <strain evidence="7">CGMCC 1.15809</strain>
    </source>
</reference>
<comment type="caution">
    <text evidence="6">The sequence shown here is derived from an EMBL/GenBank/DDBJ whole genome shotgun (WGS) entry which is preliminary data.</text>
</comment>
<dbReference type="EMBL" id="JBHSPW010000001">
    <property type="protein sequence ID" value="MFC5891293.1"/>
    <property type="molecule type" value="Genomic_DNA"/>
</dbReference>
<dbReference type="Gene3D" id="1.10.439.10">
    <property type="entry name" value="Penicillin Amidohydrolase, domain 1"/>
    <property type="match status" value="1"/>
</dbReference>
<proteinExistence type="inferred from homology"/>
<dbReference type="EC" id="3.5.1.-" evidence="6"/>
<gene>
    <name evidence="6" type="ORF">ACFP3M_00420</name>
</gene>
<evidence type="ECO:0000313" key="6">
    <source>
        <dbReference type="EMBL" id="MFC5891293.1"/>
    </source>
</evidence>
<comment type="similarity">
    <text evidence="1">Belongs to the peptidase S45 family.</text>
</comment>
<keyword evidence="3 6" id="KW-0378">Hydrolase</keyword>
<name>A0ABW1FEN2_9ACTN</name>
<feature type="signal peptide" evidence="5">
    <location>
        <begin position="1"/>
        <end position="30"/>
    </location>
</feature>
<dbReference type="InterPro" id="IPR023343">
    <property type="entry name" value="Penicillin_amidase_dom1"/>
</dbReference>
<dbReference type="RefSeq" id="WP_345082260.1">
    <property type="nucleotide sequence ID" value="NZ_BAAAWG010000006.1"/>
</dbReference>
<dbReference type="InterPro" id="IPR043147">
    <property type="entry name" value="Penicillin_amidase_A-knob"/>
</dbReference>
<dbReference type="InterPro" id="IPR002692">
    <property type="entry name" value="S45"/>
</dbReference>
<evidence type="ECO:0000256" key="2">
    <source>
        <dbReference type="ARBA" id="ARBA00022729"/>
    </source>
</evidence>
<feature type="chain" id="PRO_5045889308" evidence="5">
    <location>
        <begin position="31"/>
        <end position="798"/>
    </location>
</feature>
<dbReference type="Pfam" id="PF01804">
    <property type="entry name" value="Penicil_amidase"/>
    <property type="match status" value="1"/>
</dbReference>
<dbReference type="Gene3D" id="2.30.120.10">
    <property type="match status" value="1"/>
</dbReference>
<dbReference type="Gene3D" id="1.10.1400.10">
    <property type="match status" value="1"/>
</dbReference>
<dbReference type="PANTHER" id="PTHR34218:SF3">
    <property type="entry name" value="ACYL-HOMOSERINE LACTONE ACYLASE PVDQ"/>
    <property type="match status" value="1"/>
</dbReference>
<keyword evidence="4" id="KW-0865">Zymogen</keyword>
<keyword evidence="7" id="KW-1185">Reference proteome</keyword>
<evidence type="ECO:0000256" key="3">
    <source>
        <dbReference type="ARBA" id="ARBA00022801"/>
    </source>
</evidence>
<evidence type="ECO:0000256" key="4">
    <source>
        <dbReference type="ARBA" id="ARBA00023145"/>
    </source>
</evidence>
<evidence type="ECO:0000256" key="5">
    <source>
        <dbReference type="SAM" id="SignalP"/>
    </source>
</evidence>
<dbReference type="GO" id="GO:0016787">
    <property type="term" value="F:hydrolase activity"/>
    <property type="evidence" value="ECO:0007669"/>
    <property type="project" value="UniProtKB-KW"/>
</dbReference>
<dbReference type="Gene3D" id="3.60.20.10">
    <property type="entry name" value="Glutamine Phosphoribosylpyrophosphate, subunit 1, domain 1"/>
    <property type="match status" value="1"/>
</dbReference>
<dbReference type="InterPro" id="IPR043146">
    <property type="entry name" value="Penicillin_amidase_N_B-knob"/>
</dbReference>